<evidence type="ECO:0008006" key="4">
    <source>
        <dbReference type="Google" id="ProtNLM"/>
    </source>
</evidence>
<evidence type="ECO:0000313" key="2">
    <source>
        <dbReference type="EMBL" id="EPY15164.1"/>
    </source>
</evidence>
<dbReference type="EMBL" id="ATMH01012475">
    <property type="protein sequence ID" value="EPY15164.1"/>
    <property type="molecule type" value="Genomic_DNA"/>
</dbReference>
<accession>S9TDZ8</accession>
<dbReference type="OrthoDB" id="269924at2759"/>
<keyword evidence="3" id="KW-1185">Reference proteome</keyword>
<organism evidence="2 3">
    <name type="scientific">Strigomonas culicis</name>
    <dbReference type="NCBI Taxonomy" id="28005"/>
    <lineage>
        <taxon>Eukaryota</taxon>
        <taxon>Discoba</taxon>
        <taxon>Euglenozoa</taxon>
        <taxon>Kinetoplastea</taxon>
        <taxon>Metakinetoplastina</taxon>
        <taxon>Trypanosomatida</taxon>
        <taxon>Trypanosomatidae</taxon>
        <taxon>Strigomonadinae</taxon>
        <taxon>Strigomonas</taxon>
    </lineage>
</organism>
<gene>
    <name evidence="2" type="ORF">STCU_12296</name>
</gene>
<name>S9TDZ8_9TRYP</name>
<protein>
    <recommendedName>
        <fullName evidence="4">HMA domain-containing protein</fullName>
    </recommendedName>
</protein>
<sequence length="168" mass="18347">MTSVSCPHSAVIEVPALRDPANHQEIEGLLTSIQGIVSYTVSPPLRQIRLLLSNASTLNKVQHALTSAGFSNLLLRSEKVPPVGVPTHQSATPKGKGKKSFYDDEVQPPSYIQSAKSFASSLYSAVVVYRQPGSNTLAARVRRQREVEADTSHNPIAERVARAFANWW</sequence>
<proteinExistence type="predicted"/>
<comment type="caution">
    <text evidence="2">The sequence shown here is derived from an EMBL/GenBank/DDBJ whole genome shotgun (WGS) entry which is preliminary data.</text>
</comment>
<reference evidence="2 3" key="1">
    <citation type="journal article" date="2013" name="PLoS ONE">
        <title>Predicting the Proteins of Angomonas deanei, Strigomonas culicis and Their Respective Endosymbionts Reveals New Aspects of the Trypanosomatidae Family.</title>
        <authorList>
            <person name="Motta M.C."/>
            <person name="Martins A.C."/>
            <person name="de Souza S.S."/>
            <person name="Catta-Preta C.M."/>
            <person name="Silva R."/>
            <person name="Klein C.C."/>
            <person name="de Almeida L.G."/>
            <person name="de Lima Cunha O."/>
            <person name="Ciapina L.P."/>
            <person name="Brocchi M."/>
            <person name="Colabardini A.C."/>
            <person name="de Araujo Lima B."/>
            <person name="Machado C.R."/>
            <person name="de Almeida Soares C.M."/>
            <person name="Probst C.M."/>
            <person name="de Menezes C.B."/>
            <person name="Thompson C.E."/>
            <person name="Bartholomeu D.C."/>
            <person name="Gradia D.F."/>
            <person name="Pavoni D.P."/>
            <person name="Grisard E.C."/>
            <person name="Fantinatti-Garboggini F."/>
            <person name="Marchini F.K."/>
            <person name="Rodrigues-Luiz G.F."/>
            <person name="Wagner G."/>
            <person name="Goldman G.H."/>
            <person name="Fietto J.L."/>
            <person name="Elias M.C."/>
            <person name="Goldman M.H."/>
            <person name="Sagot M.F."/>
            <person name="Pereira M."/>
            <person name="Stoco P.H."/>
            <person name="de Mendonca-Neto R.P."/>
            <person name="Teixeira S.M."/>
            <person name="Maciel T.E."/>
            <person name="de Oliveira Mendes T.A."/>
            <person name="Urmenyi T.P."/>
            <person name="de Souza W."/>
            <person name="Schenkman S."/>
            <person name="de Vasconcelos A.T."/>
        </authorList>
    </citation>
    <scope>NUCLEOTIDE SEQUENCE [LARGE SCALE GENOMIC DNA]</scope>
</reference>
<dbReference type="Proteomes" id="UP000015354">
    <property type="component" value="Unassembled WGS sequence"/>
</dbReference>
<dbReference type="AlphaFoldDB" id="S9TDZ8"/>
<evidence type="ECO:0000256" key="1">
    <source>
        <dbReference type="SAM" id="MobiDB-lite"/>
    </source>
</evidence>
<evidence type="ECO:0000313" key="3">
    <source>
        <dbReference type="Proteomes" id="UP000015354"/>
    </source>
</evidence>
<feature type="region of interest" description="Disordered" evidence="1">
    <location>
        <begin position="82"/>
        <end position="101"/>
    </location>
</feature>